<evidence type="ECO:0000256" key="8">
    <source>
        <dbReference type="SAM" id="SignalP"/>
    </source>
</evidence>
<dbReference type="InterPro" id="IPR051906">
    <property type="entry name" value="TolC-like"/>
</dbReference>
<dbReference type="GO" id="GO:0009279">
    <property type="term" value="C:cell outer membrane"/>
    <property type="evidence" value="ECO:0007669"/>
    <property type="project" value="UniProtKB-SubCell"/>
</dbReference>
<sequence>MSNLRSLIFALCLSIGTCLSLAAADDMPANAEPLSLARAIELALAKNFSIQVEGYDAAIASARVTESLGKFDPVLSGAYTTSGNRNPLLTFDPTSGDRNTTYDTADSYDVGVSGLLPWGLTYRLGASTTNARGTFNGYADNYDSFAGFSGTQPLLRDFGFGPTLASIRIARTNRAISEWQYRQTVIDVITGVTYAYHDLNFAYAALRTATRSRDLAAGLLDENEKRFKVGSMSEYDVTAARSRVAGREEDLLSAERQVRNAENFLKQLISDDRTPALLGRRLALEPPAPAPIVVVDAAADFRVALEKRPDYQQAKLSLRRSDLNSRLQRNQLLPRVDLVGSYGYNGLDADRSASRRQVEDKDYRSYSWGVVVSVPLTFTTERGRYRAAKLQQRQAATSLEQVEQAIVVSVGNAAGQIETAQKRISANREARELAQATLDAEVKRLRVGQSSTFFVAQQQELLSIAEVREAAAMSDYHKALAEYDRQLGLTLEKLNVTLDTPK</sequence>
<dbReference type="KEGG" id="obg:Verru16b_02791"/>
<accession>A0A1D8AXV2</accession>
<comment type="similarity">
    <text evidence="2">Belongs to the outer membrane factor (OMF) (TC 1.B.17) family.</text>
</comment>
<keyword evidence="10" id="KW-1185">Reference proteome</keyword>
<dbReference type="PANTHER" id="PTHR30026:SF23">
    <property type="entry name" value="TO APRF-PUTATIVE OUTER MEMBRANE EFFLUX PROTEIN OR SECRETED ALKALINE PHOSPHATASE-RELATED"/>
    <property type="match status" value="1"/>
</dbReference>
<dbReference type="Proteomes" id="UP000095228">
    <property type="component" value="Chromosome"/>
</dbReference>
<keyword evidence="4" id="KW-1134">Transmembrane beta strand</keyword>
<protein>
    <submittedName>
        <fullName evidence="9">Outer membrane efflux protein BepC</fullName>
    </submittedName>
</protein>
<evidence type="ECO:0000256" key="5">
    <source>
        <dbReference type="ARBA" id="ARBA00022692"/>
    </source>
</evidence>
<evidence type="ECO:0000313" key="9">
    <source>
        <dbReference type="EMBL" id="AOS45704.1"/>
    </source>
</evidence>
<evidence type="ECO:0000313" key="10">
    <source>
        <dbReference type="Proteomes" id="UP000095228"/>
    </source>
</evidence>
<evidence type="ECO:0000256" key="2">
    <source>
        <dbReference type="ARBA" id="ARBA00007613"/>
    </source>
</evidence>
<evidence type="ECO:0000256" key="6">
    <source>
        <dbReference type="ARBA" id="ARBA00023136"/>
    </source>
</evidence>
<dbReference type="AlphaFoldDB" id="A0A1D8AXV2"/>
<evidence type="ECO:0000256" key="1">
    <source>
        <dbReference type="ARBA" id="ARBA00004442"/>
    </source>
</evidence>
<dbReference type="Pfam" id="PF02321">
    <property type="entry name" value="OEP"/>
    <property type="match status" value="2"/>
</dbReference>
<dbReference type="GO" id="GO:0015562">
    <property type="term" value="F:efflux transmembrane transporter activity"/>
    <property type="evidence" value="ECO:0007669"/>
    <property type="project" value="InterPro"/>
</dbReference>
<evidence type="ECO:0000256" key="4">
    <source>
        <dbReference type="ARBA" id="ARBA00022452"/>
    </source>
</evidence>
<name>A0A1D8AXV2_9BACT</name>
<dbReference type="STRING" id="1838286.Verru16b_02791"/>
<evidence type="ECO:0000256" key="7">
    <source>
        <dbReference type="ARBA" id="ARBA00023237"/>
    </source>
</evidence>
<dbReference type="SUPFAM" id="SSF56954">
    <property type="entry name" value="Outer membrane efflux proteins (OEP)"/>
    <property type="match status" value="1"/>
</dbReference>
<reference evidence="9 10" key="1">
    <citation type="submission" date="2016-06" db="EMBL/GenBank/DDBJ databases">
        <title>Three novel species with peptidoglycan cell walls form the new genus Lacunisphaera gen. nov. in the family Opitutaceae of the verrucomicrobial subdivision 4.</title>
        <authorList>
            <person name="Rast P."/>
            <person name="Gloeckner I."/>
            <person name="Jogler M."/>
            <person name="Boedeker C."/>
            <person name="Jeske O."/>
            <person name="Wiegand S."/>
            <person name="Reinhardt R."/>
            <person name="Schumann P."/>
            <person name="Rohde M."/>
            <person name="Spring S."/>
            <person name="Gloeckner F.O."/>
            <person name="Jogler C."/>
        </authorList>
    </citation>
    <scope>NUCLEOTIDE SEQUENCE [LARGE SCALE GENOMIC DNA]</scope>
    <source>
        <strain evidence="9 10">IG16b</strain>
    </source>
</reference>
<keyword evidence="7" id="KW-0998">Cell outer membrane</keyword>
<feature type="signal peptide" evidence="8">
    <location>
        <begin position="1"/>
        <end position="22"/>
    </location>
</feature>
<gene>
    <name evidence="9" type="primary">bepC</name>
    <name evidence="9" type="ORF">Verru16b_02791</name>
</gene>
<keyword evidence="6" id="KW-0472">Membrane</keyword>
<keyword evidence="3" id="KW-0813">Transport</keyword>
<keyword evidence="5" id="KW-0812">Transmembrane</keyword>
<keyword evidence="8" id="KW-0732">Signal</keyword>
<dbReference type="PANTHER" id="PTHR30026">
    <property type="entry name" value="OUTER MEMBRANE PROTEIN TOLC"/>
    <property type="match status" value="1"/>
</dbReference>
<comment type="subcellular location">
    <subcellularLocation>
        <location evidence="1">Cell outer membrane</location>
    </subcellularLocation>
</comment>
<organism evidence="9 10">
    <name type="scientific">Lacunisphaera limnophila</name>
    <dbReference type="NCBI Taxonomy" id="1838286"/>
    <lineage>
        <taxon>Bacteria</taxon>
        <taxon>Pseudomonadati</taxon>
        <taxon>Verrucomicrobiota</taxon>
        <taxon>Opitutia</taxon>
        <taxon>Opitutales</taxon>
        <taxon>Opitutaceae</taxon>
        <taxon>Lacunisphaera</taxon>
    </lineage>
</organism>
<dbReference type="GO" id="GO:1990281">
    <property type="term" value="C:efflux pump complex"/>
    <property type="evidence" value="ECO:0007669"/>
    <property type="project" value="TreeGrafter"/>
</dbReference>
<dbReference type="GO" id="GO:0015288">
    <property type="term" value="F:porin activity"/>
    <property type="evidence" value="ECO:0007669"/>
    <property type="project" value="TreeGrafter"/>
</dbReference>
<evidence type="ECO:0000256" key="3">
    <source>
        <dbReference type="ARBA" id="ARBA00022448"/>
    </source>
</evidence>
<dbReference type="EMBL" id="CP016094">
    <property type="protein sequence ID" value="AOS45704.1"/>
    <property type="molecule type" value="Genomic_DNA"/>
</dbReference>
<feature type="chain" id="PRO_5009105357" evidence="8">
    <location>
        <begin position="23"/>
        <end position="502"/>
    </location>
</feature>
<dbReference type="InterPro" id="IPR003423">
    <property type="entry name" value="OMP_efflux"/>
</dbReference>
<dbReference type="OrthoDB" id="5405048at2"/>
<dbReference type="Gene3D" id="1.20.1600.10">
    <property type="entry name" value="Outer membrane efflux proteins (OEP)"/>
    <property type="match status" value="1"/>
</dbReference>
<proteinExistence type="inferred from homology"/>